<dbReference type="HOGENOM" id="CLU_1418273_0_0_1"/>
<reference evidence="2" key="2">
    <citation type="submission" date="2015-01" db="EMBL/GenBank/DDBJ databases">
        <title>Evolutionary Origins and Diversification of the Mycorrhizal Mutualists.</title>
        <authorList>
            <consortium name="DOE Joint Genome Institute"/>
            <consortium name="Mycorrhizal Genomics Consortium"/>
            <person name="Kohler A."/>
            <person name="Kuo A."/>
            <person name="Nagy L.G."/>
            <person name="Floudas D."/>
            <person name="Copeland A."/>
            <person name="Barry K.W."/>
            <person name="Cichocki N."/>
            <person name="Veneault-Fourrey C."/>
            <person name="LaButti K."/>
            <person name="Lindquist E.A."/>
            <person name="Lipzen A."/>
            <person name="Lundell T."/>
            <person name="Morin E."/>
            <person name="Murat C."/>
            <person name="Riley R."/>
            <person name="Ohm R."/>
            <person name="Sun H."/>
            <person name="Tunlid A."/>
            <person name="Henrissat B."/>
            <person name="Grigoriev I.V."/>
            <person name="Hibbett D.S."/>
            <person name="Martin F."/>
        </authorList>
    </citation>
    <scope>NUCLEOTIDE SEQUENCE [LARGE SCALE GENOMIC DNA]</scope>
    <source>
        <strain evidence="2">LaAM-08-1</strain>
    </source>
</reference>
<reference evidence="1 2" key="1">
    <citation type="submission" date="2014-04" db="EMBL/GenBank/DDBJ databases">
        <authorList>
            <consortium name="DOE Joint Genome Institute"/>
            <person name="Kuo A."/>
            <person name="Kohler A."/>
            <person name="Nagy L.G."/>
            <person name="Floudas D."/>
            <person name="Copeland A."/>
            <person name="Barry K.W."/>
            <person name="Cichocki N."/>
            <person name="Veneault-Fourrey C."/>
            <person name="LaButti K."/>
            <person name="Lindquist E.A."/>
            <person name="Lipzen A."/>
            <person name="Lundell T."/>
            <person name="Morin E."/>
            <person name="Murat C."/>
            <person name="Sun H."/>
            <person name="Tunlid A."/>
            <person name="Henrissat B."/>
            <person name="Grigoriev I.V."/>
            <person name="Hibbett D.S."/>
            <person name="Martin F."/>
            <person name="Nordberg H.P."/>
            <person name="Cantor M.N."/>
            <person name="Hua S.X."/>
        </authorList>
    </citation>
    <scope>NUCLEOTIDE SEQUENCE [LARGE SCALE GENOMIC DNA]</scope>
    <source>
        <strain evidence="1 2">LaAM-08-1</strain>
    </source>
</reference>
<evidence type="ECO:0000313" key="2">
    <source>
        <dbReference type="Proteomes" id="UP000054477"/>
    </source>
</evidence>
<protein>
    <submittedName>
        <fullName evidence="1">Unplaced genomic scaffold K443scaffold_633, whole genome shotgun sequence</fullName>
    </submittedName>
</protein>
<dbReference type="OrthoDB" id="3067319at2759"/>
<feature type="non-terminal residue" evidence="1">
    <location>
        <position position="1"/>
    </location>
</feature>
<evidence type="ECO:0000313" key="1">
    <source>
        <dbReference type="EMBL" id="KIJ90506.1"/>
    </source>
</evidence>
<organism evidence="1 2">
    <name type="scientific">Laccaria amethystina LaAM-08-1</name>
    <dbReference type="NCBI Taxonomy" id="1095629"/>
    <lineage>
        <taxon>Eukaryota</taxon>
        <taxon>Fungi</taxon>
        <taxon>Dikarya</taxon>
        <taxon>Basidiomycota</taxon>
        <taxon>Agaricomycotina</taxon>
        <taxon>Agaricomycetes</taxon>
        <taxon>Agaricomycetidae</taxon>
        <taxon>Agaricales</taxon>
        <taxon>Agaricineae</taxon>
        <taxon>Hydnangiaceae</taxon>
        <taxon>Laccaria</taxon>
    </lineage>
</organism>
<proteinExistence type="predicted"/>
<dbReference type="Proteomes" id="UP000054477">
    <property type="component" value="Unassembled WGS sequence"/>
</dbReference>
<accession>A0A0C9WYV3</accession>
<keyword evidence="2" id="KW-1185">Reference proteome</keyword>
<dbReference type="EMBL" id="KN839168">
    <property type="protein sequence ID" value="KIJ90506.1"/>
    <property type="molecule type" value="Genomic_DNA"/>
</dbReference>
<sequence length="192" mass="22170">PEAKIKNAERMRNKRAKDIFNKKQQSYPAPLYDDKTDEHRINSGGEWEWNRFCKIREEVEIWNDFLGGVDFWDGRLGPSLAEACKTAGGQERWVADILEHIEWGRELLQSLERMQGVLPNKAWQIRHLWQVEVQCLKTVLKGLACLESRVNLDRHGSLNLLSALDIDELMGVHGGRTVDGDEEFLDIEESNN</sequence>
<dbReference type="AlphaFoldDB" id="A0A0C9WYV3"/>
<name>A0A0C9WYV3_9AGAR</name>
<gene>
    <name evidence="1" type="ORF">K443DRAFT_116489</name>
</gene>